<organism evidence="1 2">
    <name type="scientific">Pistacia atlantica</name>
    <dbReference type="NCBI Taxonomy" id="434234"/>
    <lineage>
        <taxon>Eukaryota</taxon>
        <taxon>Viridiplantae</taxon>
        <taxon>Streptophyta</taxon>
        <taxon>Embryophyta</taxon>
        <taxon>Tracheophyta</taxon>
        <taxon>Spermatophyta</taxon>
        <taxon>Magnoliopsida</taxon>
        <taxon>eudicotyledons</taxon>
        <taxon>Gunneridae</taxon>
        <taxon>Pentapetalae</taxon>
        <taxon>rosids</taxon>
        <taxon>malvids</taxon>
        <taxon>Sapindales</taxon>
        <taxon>Anacardiaceae</taxon>
        <taxon>Pistacia</taxon>
    </lineage>
</organism>
<dbReference type="Proteomes" id="UP001164250">
    <property type="component" value="Chromosome 9"/>
</dbReference>
<name>A0ACC1AP42_9ROSI</name>
<reference evidence="2" key="1">
    <citation type="journal article" date="2023" name="G3 (Bethesda)">
        <title>Genome assembly and association tests identify interacting loci associated with vigor, precocity, and sex in interspecific pistachio rootstocks.</title>
        <authorList>
            <person name="Palmer W."/>
            <person name="Jacygrad E."/>
            <person name="Sagayaradj S."/>
            <person name="Cavanaugh K."/>
            <person name="Han R."/>
            <person name="Bertier L."/>
            <person name="Beede B."/>
            <person name="Kafkas S."/>
            <person name="Golino D."/>
            <person name="Preece J."/>
            <person name="Michelmore R."/>
        </authorList>
    </citation>
    <scope>NUCLEOTIDE SEQUENCE [LARGE SCALE GENOMIC DNA]</scope>
</reference>
<sequence>MGCDDEAIAKESDPFSSSSSVFSNLPSTPNKASLADAYTGNTKGQAQDTPPYPEPRATTPSRVSISFVFYFWVDGNVFDKMSKGCQFPP</sequence>
<protein>
    <submittedName>
        <fullName evidence="1">Uncharacterized protein</fullName>
    </submittedName>
</protein>
<keyword evidence="2" id="KW-1185">Reference proteome</keyword>
<proteinExistence type="predicted"/>
<evidence type="ECO:0000313" key="1">
    <source>
        <dbReference type="EMBL" id="KAJ0088441.1"/>
    </source>
</evidence>
<comment type="caution">
    <text evidence="1">The sequence shown here is derived from an EMBL/GenBank/DDBJ whole genome shotgun (WGS) entry which is preliminary data.</text>
</comment>
<dbReference type="EMBL" id="CM047905">
    <property type="protein sequence ID" value="KAJ0088441.1"/>
    <property type="molecule type" value="Genomic_DNA"/>
</dbReference>
<accession>A0ACC1AP42</accession>
<evidence type="ECO:0000313" key="2">
    <source>
        <dbReference type="Proteomes" id="UP001164250"/>
    </source>
</evidence>
<gene>
    <name evidence="1" type="ORF">Patl1_32044</name>
</gene>